<sequence length="163" mass="18546">MAARVRTAAIWVPPLQERDSSHEGIRKPQGEESILGQETPEQRPLPGGAEQRHRSPRTKRVLEWLFISQEQPKTTKSWGINTPNPESFSSWNKKSHGCKSQLRAIQIKCGKLVILNGIGKIKASREVIQKAISVLHLENYAFLVQIMFLQDKSFINVSHMKRV</sequence>
<reference evidence="2" key="2">
    <citation type="submission" date="2025-09" db="UniProtKB">
        <authorList>
            <consortium name="Ensembl"/>
        </authorList>
    </citation>
    <scope>IDENTIFICATION</scope>
</reference>
<dbReference type="Proteomes" id="UP000694540">
    <property type="component" value="Unplaced"/>
</dbReference>
<organism evidence="2 3">
    <name type="scientific">Catagonus wagneri</name>
    <name type="common">Chacoan peccary</name>
    <dbReference type="NCBI Taxonomy" id="51154"/>
    <lineage>
        <taxon>Eukaryota</taxon>
        <taxon>Metazoa</taxon>
        <taxon>Chordata</taxon>
        <taxon>Craniata</taxon>
        <taxon>Vertebrata</taxon>
        <taxon>Euteleostomi</taxon>
        <taxon>Mammalia</taxon>
        <taxon>Eutheria</taxon>
        <taxon>Laurasiatheria</taxon>
        <taxon>Artiodactyla</taxon>
        <taxon>Suina</taxon>
        <taxon>Tayassuidae</taxon>
        <taxon>Catagonus</taxon>
    </lineage>
</organism>
<feature type="region of interest" description="Disordered" evidence="1">
    <location>
        <begin position="1"/>
        <end position="57"/>
    </location>
</feature>
<gene>
    <name evidence="2" type="primary">ZNF268</name>
</gene>
<proteinExistence type="predicted"/>
<dbReference type="Ensembl" id="ENSCWAT00000018759.1">
    <property type="protein sequence ID" value="ENSCWAP00000017305.1"/>
    <property type="gene ID" value="ENSCWAG00000013198.1"/>
</dbReference>
<keyword evidence="3" id="KW-1185">Reference proteome</keyword>
<dbReference type="AlphaFoldDB" id="A0A8C3YIG3"/>
<dbReference type="GeneTree" id="ENSGT00940000163459"/>
<evidence type="ECO:0000313" key="2">
    <source>
        <dbReference type="Ensembl" id="ENSCWAP00000017305.1"/>
    </source>
</evidence>
<reference evidence="2" key="1">
    <citation type="submission" date="2025-08" db="UniProtKB">
        <authorList>
            <consortium name="Ensembl"/>
        </authorList>
    </citation>
    <scope>IDENTIFICATION</scope>
</reference>
<evidence type="ECO:0000313" key="3">
    <source>
        <dbReference type="Proteomes" id="UP000694540"/>
    </source>
</evidence>
<accession>A0A8C3YIG3</accession>
<feature type="compositionally biased region" description="Basic and acidic residues" evidence="1">
    <location>
        <begin position="16"/>
        <end position="30"/>
    </location>
</feature>
<name>A0A8C3YIG3_9CETA</name>
<evidence type="ECO:0000256" key="1">
    <source>
        <dbReference type="SAM" id="MobiDB-lite"/>
    </source>
</evidence>
<protein>
    <submittedName>
        <fullName evidence="2">Zinc finger protein 268</fullName>
    </submittedName>
</protein>